<dbReference type="Proteomes" id="UP000053328">
    <property type="component" value="Unassembled WGS sequence"/>
</dbReference>
<dbReference type="PANTHER" id="PTHR47990">
    <property type="entry name" value="2-OXOGLUTARATE (2OG) AND FE(II)-DEPENDENT OXYGENASE SUPERFAMILY PROTEIN-RELATED"/>
    <property type="match status" value="1"/>
</dbReference>
<name>A0A0D2C218_9EURO</name>
<accession>A0A0D2C218</accession>
<dbReference type="InterPro" id="IPR050231">
    <property type="entry name" value="Iron_ascorbate_oxido_reductase"/>
</dbReference>
<dbReference type="GO" id="GO:0046872">
    <property type="term" value="F:metal ion binding"/>
    <property type="evidence" value="ECO:0007669"/>
    <property type="project" value="UniProtKB-KW"/>
</dbReference>
<dbReference type="Pfam" id="PF03171">
    <property type="entry name" value="2OG-FeII_Oxy"/>
    <property type="match status" value="1"/>
</dbReference>
<dbReference type="InterPro" id="IPR005123">
    <property type="entry name" value="Oxoglu/Fe-dep_dioxygenase_dom"/>
</dbReference>
<keyword evidence="2" id="KW-0479">Metal-binding</keyword>
<dbReference type="GO" id="GO:0016491">
    <property type="term" value="F:oxidoreductase activity"/>
    <property type="evidence" value="ECO:0007669"/>
    <property type="project" value="UniProtKB-KW"/>
</dbReference>
<dbReference type="InterPro" id="IPR044861">
    <property type="entry name" value="IPNS-like_FE2OG_OXY"/>
</dbReference>
<evidence type="ECO:0000256" key="2">
    <source>
        <dbReference type="RuleBase" id="RU003682"/>
    </source>
</evidence>
<proteinExistence type="inferred from homology"/>
<reference evidence="4 5" key="1">
    <citation type="submission" date="2015-01" db="EMBL/GenBank/DDBJ databases">
        <title>The Genome Sequence of Exophiala spinifera CBS89968.</title>
        <authorList>
            <consortium name="The Broad Institute Genomics Platform"/>
            <person name="Cuomo C."/>
            <person name="de Hoog S."/>
            <person name="Gorbushina A."/>
            <person name="Stielow B."/>
            <person name="Teixiera M."/>
            <person name="Abouelleil A."/>
            <person name="Chapman S.B."/>
            <person name="Priest M."/>
            <person name="Young S.K."/>
            <person name="Wortman J."/>
            <person name="Nusbaum C."/>
            <person name="Birren B."/>
        </authorList>
    </citation>
    <scope>NUCLEOTIDE SEQUENCE [LARGE SCALE GENOMIC DNA]</scope>
    <source>
        <strain evidence="4 5">CBS 89968</strain>
    </source>
</reference>
<evidence type="ECO:0000256" key="1">
    <source>
        <dbReference type="ARBA" id="ARBA00008056"/>
    </source>
</evidence>
<comment type="similarity">
    <text evidence="1 2">Belongs to the iron/ascorbate-dependent oxidoreductase family.</text>
</comment>
<dbReference type="EMBL" id="KN847494">
    <property type="protein sequence ID" value="KIW17699.1"/>
    <property type="molecule type" value="Genomic_DNA"/>
</dbReference>
<keyword evidence="5" id="KW-1185">Reference proteome</keyword>
<dbReference type="Gene3D" id="2.60.120.330">
    <property type="entry name" value="B-lactam Antibiotic, Isopenicillin N Synthase, Chain"/>
    <property type="match status" value="1"/>
</dbReference>
<evidence type="ECO:0000259" key="3">
    <source>
        <dbReference type="PROSITE" id="PS51471"/>
    </source>
</evidence>
<sequence>MSTDVTNIEESFNVPKIIPEYENEVRHPFFDPYRAEIAGFSRKAMAIASKIFTLFSIILELPPSYFADRHEYDSPSEDHLRYMTYHPRSAADDAKVQNTWSRAHTDFGSLTLLWNQNVAGLQIKTAATGQWKYVPPVPGAGAGGDDDNAGTAIICNVGDTLSFWSAGYLKSTTHRVVRPPEDQTGADRLGLFYFVRPGDDVDIKPVASPLLKRLGLVSTSDKPGGGEGDRPKITGRQYVRERVKNYHNHGDYADMKGKKFQIGGLEIEDEAA</sequence>
<dbReference type="VEuPathDB" id="FungiDB:PV08_04894"/>
<keyword evidence="2" id="KW-0560">Oxidoreductase</keyword>
<evidence type="ECO:0000313" key="4">
    <source>
        <dbReference type="EMBL" id="KIW17699.1"/>
    </source>
</evidence>
<dbReference type="OrthoDB" id="406156at2759"/>
<evidence type="ECO:0000313" key="5">
    <source>
        <dbReference type="Proteomes" id="UP000053328"/>
    </source>
</evidence>
<dbReference type="RefSeq" id="XP_016237915.1">
    <property type="nucleotide sequence ID" value="XM_016379238.1"/>
</dbReference>
<dbReference type="STRING" id="91928.A0A0D2C218"/>
<dbReference type="HOGENOM" id="CLU_010119_10_0_1"/>
<dbReference type="AlphaFoldDB" id="A0A0D2C218"/>
<dbReference type="SUPFAM" id="SSF51197">
    <property type="entry name" value="Clavaminate synthase-like"/>
    <property type="match status" value="1"/>
</dbReference>
<keyword evidence="2" id="KW-0408">Iron</keyword>
<organism evidence="4 5">
    <name type="scientific">Exophiala spinifera</name>
    <dbReference type="NCBI Taxonomy" id="91928"/>
    <lineage>
        <taxon>Eukaryota</taxon>
        <taxon>Fungi</taxon>
        <taxon>Dikarya</taxon>
        <taxon>Ascomycota</taxon>
        <taxon>Pezizomycotina</taxon>
        <taxon>Eurotiomycetes</taxon>
        <taxon>Chaetothyriomycetidae</taxon>
        <taxon>Chaetothyriales</taxon>
        <taxon>Herpotrichiellaceae</taxon>
        <taxon>Exophiala</taxon>
    </lineage>
</organism>
<dbReference type="GeneID" id="27331977"/>
<feature type="domain" description="Fe2OG dioxygenase" evidence="3">
    <location>
        <begin position="76"/>
        <end position="197"/>
    </location>
</feature>
<gene>
    <name evidence="4" type="ORF">PV08_04894</name>
</gene>
<dbReference type="InterPro" id="IPR027443">
    <property type="entry name" value="IPNS-like_sf"/>
</dbReference>
<protein>
    <recommendedName>
        <fullName evidence="3">Fe2OG dioxygenase domain-containing protein</fullName>
    </recommendedName>
</protein>
<dbReference type="PROSITE" id="PS51471">
    <property type="entry name" value="FE2OG_OXY"/>
    <property type="match status" value="1"/>
</dbReference>